<comment type="subunit">
    <text evidence="7">Homohexamer; trimer of dimers.</text>
</comment>
<dbReference type="Pfam" id="PF01967">
    <property type="entry name" value="MoaC"/>
    <property type="match status" value="1"/>
</dbReference>
<comment type="similarity">
    <text evidence="7">Belongs to the MoaC family.</text>
</comment>
<sequence length="259" mass="28657">MQPFTHLNDLGQARMVDISEKESSSRVAQAQAVIMMRPQTLSMILEKKHPKGDVLSAARIAGIMAAKKTSDIIPLCHPLLLNKVNIDLIPNFSLPGINIISKCKVEGKTGVEMEALTSVSVAALTIYDMCKSVDKLMEIKNISLQTKVGGKSGNWDRNNQIFKQIENLKKDIPTNLLRIVFFADIKEKLKTESLDLNPSDLTGKTIDDIISHLSEKGDIWKTTLNEKNILCAVNKQLVKRNHVINPSDEIAFFPPVTGG</sequence>
<dbReference type="GO" id="GO:0006777">
    <property type="term" value="P:Mo-molybdopterin cofactor biosynthetic process"/>
    <property type="evidence" value="ECO:0007669"/>
    <property type="project" value="UniProtKB-UniRule"/>
</dbReference>
<dbReference type="InterPro" id="IPR050105">
    <property type="entry name" value="MoCo_biosynth_MoaA/MoaC"/>
</dbReference>
<dbReference type="InterPro" id="IPR016155">
    <property type="entry name" value="Mopterin_synth/thiamin_S_b"/>
</dbReference>
<organism evidence="9 10">
    <name type="scientific">Nitrincola nitratireducens</name>
    <dbReference type="NCBI Taxonomy" id="1229521"/>
    <lineage>
        <taxon>Bacteria</taxon>
        <taxon>Pseudomonadati</taxon>
        <taxon>Pseudomonadota</taxon>
        <taxon>Gammaproteobacteria</taxon>
        <taxon>Oceanospirillales</taxon>
        <taxon>Oceanospirillaceae</taxon>
        <taxon>Nitrincola</taxon>
    </lineage>
</organism>
<dbReference type="OrthoDB" id="9794429at2"/>
<protein>
    <recommendedName>
        <fullName evidence="3 7">Cyclic pyranopterin monophosphate synthase</fullName>
        <ecNumber evidence="3 7">4.6.1.17</ecNumber>
    </recommendedName>
    <alternativeName>
        <fullName evidence="7">Molybdenum cofactor biosynthesis protein C</fullName>
    </alternativeName>
</protein>
<dbReference type="CDD" id="cd00754">
    <property type="entry name" value="Ubl_MoaD"/>
    <property type="match status" value="1"/>
</dbReference>
<feature type="domain" description="Molybdopterin cofactor biosynthesis C (MoaC)" evidence="8">
    <location>
        <begin position="15"/>
        <end position="150"/>
    </location>
</feature>
<dbReference type="NCBIfam" id="NF006870">
    <property type="entry name" value="PRK09364.1"/>
    <property type="match status" value="1"/>
</dbReference>
<reference evidence="9 10" key="2">
    <citation type="journal article" date="2015" name="Syst. Appl. Microbiol.">
        <title>Nitrincola nitratireducens sp. nov. isolated from a haloalkaline crater lake.</title>
        <authorList>
            <person name="Singh A."/>
            <person name="Vaidya B."/>
            <person name="Tanuku N.R."/>
            <person name="Pinnaka A.K."/>
        </authorList>
    </citation>
    <scope>NUCLEOTIDE SEQUENCE [LARGE SCALE GENOMIC DNA]</scope>
    <source>
        <strain evidence="9 10">AK23</strain>
    </source>
</reference>
<keyword evidence="4 7" id="KW-0501">Molybdenum cofactor biosynthesis</keyword>
<dbReference type="Pfam" id="PF02597">
    <property type="entry name" value="ThiS"/>
    <property type="match status" value="1"/>
</dbReference>
<comment type="caution">
    <text evidence="9">The sequence shown here is derived from an EMBL/GenBank/DDBJ whole genome shotgun (WGS) entry which is preliminary data.</text>
</comment>
<feature type="binding site" evidence="7">
    <location>
        <begin position="75"/>
        <end position="77"/>
    </location>
    <ligand>
        <name>substrate</name>
    </ligand>
</feature>
<feature type="binding site" evidence="7">
    <location>
        <begin position="113"/>
        <end position="114"/>
    </location>
    <ligand>
        <name>substrate</name>
    </ligand>
</feature>
<feature type="active site" evidence="7">
    <location>
        <position position="128"/>
    </location>
</feature>
<evidence type="ECO:0000256" key="3">
    <source>
        <dbReference type="ARBA" id="ARBA00012575"/>
    </source>
</evidence>
<dbReference type="GO" id="GO:0061799">
    <property type="term" value="F:cyclic pyranopterin monophosphate synthase activity"/>
    <property type="evidence" value="ECO:0007669"/>
    <property type="project" value="UniProtKB-UniRule"/>
</dbReference>
<dbReference type="NCBIfam" id="TIGR00581">
    <property type="entry name" value="moaC"/>
    <property type="match status" value="1"/>
</dbReference>
<dbReference type="PANTHER" id="PTHR22960">
    <property type="entry name" value="MOLYBDOPTERIN COFACTOR SYNTHESIS PROTEIN A"/>
    <property type="match status" value="1"/>
</dbReference>
<dbReference type="Gene3D" id="3.30.70.640">
    <property type="entry name" value="Molybdopterin cofactor biosynthesis C (MoaC) domain"/>
    <property type="match status" value="1"/>
</dbReference>
<dbReference type="InterPro" id="IPR002820">
    <property type="entry name" value="Mopterin_CF_biosynth-C_dom"/>
</dbReference>
<evidence type="ECO:0000256" key="5">
    <source>
        <dbReference type="ARBA" id="ARBA00023239"/>
    </source>
</evidence>
<dbReference type="InterPro" id="IPR003749">
    <property type="entry name" value="ThiS/MoaD-like"/>
</dbReference>
<dbReference type="InterPro" id="IPR012675">
    <property type="entry name" value="Beta-grasp_dom_sf"/>
</dbReference>
<name>W9VFU6_9GAMM</name>
<evidence type="ECO:0000313" key="10">
    <source>
        <dbReference type="Proteomes" id="UP000019464"/>
    </source>
</evidence>
<accession>W9VFU6</accession>
<proteinExistence type="inferred from homology"/>
<dbReference type="EC" id="4.6.1.17" evidence="3 7"/>
<evidence type="ECO:0000256" key="6">
    <source>
        <dbReference type="ARBA" id="ARBA00055087"/>
    </source>
</evidence>
<dbReference type="SUPFAM" id="SSF55040">
    <property type="entry name" value="Molybdenum cofactor biosynthesis protein C, MoaC"/>
    <property type="match status" value="1"/>
</dbReference>
<comment type="catalytic activity">
    <reaction evidence="1 7">
        <text>(8S)-3',8-cyclo-7,8-dihydroguanosine 5'-triphosphate = cyclic pyranopterin phosphate + diphosphate</text>
        <dbReference type="Rhea" id="RHEA:49580"/>
        <dbReference type="ChEBI" id="CHEBI:33019"/>
        <dbReference type="ChEBI" id="CHEBI:59648"/>
        <dbReference type="ChEBI" id="CHEBI:131766"/>
        <dbReference type="EC" id="4.6.1.17"/>
    </reaction>
</comment>
<dbReference type="InterPro" id="IPR023045">
    <property type="entry name" value="MoaC"/>
</dbReference>
<evidence type="ECO:0000256" key="4">
    <source>
        <dbReference type="ARBA" id="ARBA00023150"/>
    </source>
</evidence>
<dbReference type="AlphaFoldDB" id="W9VFU6"/>
<dbReference type="PANTHER" id="PTHR22960:SF29">
    <property type="entry name" value="CYCLIC PYRANOPTERIN MONOPHOSPHATE SYNTHASE"/>
    <property type="match status" value="1"/>
</dbReference>
<keyword evidence="10" id="KW-1185">Reference proteome</keyword>
<comment type="function">
    <text evidence="6 7">Catalyzes the conversion of (8S)-3',8-cyclo-7,8-dihydroguanosine 5'-triphosphate to cyclic pyranopterin monophosphate (cPMP).</text>
</comment>
<gene>
    <name evidence="9" type="primary">moaC_2</name>
    <name evidence="7" type="synonym">moaC</name>
    <name evidence="9" type="ORF">D791_03570</name>
</gene>
<dbReference type="STRING" id="1229521.D791_03570"/>
<dbReference type="RefSeq" id="WP_036513873.1">
    <property type="nucleotide sequence ID" value="NZ_AONB01000023.1"/>
</dbReference>
<evidence type="ECO:0000256" key="1">
    <source>
        <dbReference type="ARBA" id="ARBA00001637"/>
    </source>
</evidence>
<comment type="pathway">
    <text evidence="2 7">Cofactor biosynthesis; molybdopterin biosynthesis.</text>
</comment>
<reference evidence="10" key="1">
    <citation type="submission" date="2012-11" db="EMBL/GenBank/DDBJ databases">
        <authorList>
            <person name="Singh A."/>
            <person name="Pinnaka A.K."/>
            <person name="Vaidya B."/>
        </authorList>
    </citation>
    <scope>NUCLEOTIDE SEQUENCE [LARGE SCALE GENOMIC DNA]</scope>
    <source>
        <strain evidence="10">AK23</strain>
    </source>
</reference>
<evidence type="ECO:0000256" key="7">
    <source>
        <dbReference type="HAMAP-Rule" id="MF_01224"/>
    </source>
</evidence>
<dbReference type="InterPro" id="IPR036522">
    <property type="entry name" value="MoaC_sf"/>
</dbReference>
<dbReference type="Gene3D" id="3.10.20.30">
    <property type="match status" value="1"/>
</dbReference>
<dbReference type="EMBL" id="AONB01000023">
    <property type="protein sequence ID" value="EXJ09565.1"/>
    <property type="molecule type" value="Genomic_DNA"/>
</dbReference>
<dbReference type="UniPathway" id="UPA00344"/>
<keyword evidence="5 7" id="KW-0456">Lyase</keyword>
<dbReference type="InterPro" id="IPR047594">
    <property type="entry name" value="MoaC_bact/euk"/>
</dbReference>
<evidence type="ECO:0000313" key="9">
    <source>
        <dbReference type="EMBL" id="EXJ09565.1"/>
    </source>
</evidence>
<evidence type="ECO:0000256" key="2">
    <source>
        <dbReference type="ARBA" id="ARBA00005046"/>
    </source>
</evidence>
<dbReference type="CDD" id="cd01420">
    <property type="entry name" value="MoaC_PE"/>
    <property type="match status" value="1"/>
</dbReference>
<dbReference type="HAMAP" id="MF_01224_B">
    <property type="entry name" value="MoaC_B"/>
    <property type="match status" value="1"/>
</dbReference>
<dbReference type="SUPFAM" id="SSF54285">
    <property type="entry name" value="MoaD/ThiS"/>
    <property type="match status" value="1"/>
</dbReference>
<dbReference type="PATRIC" id="fig|1229521.3.peg.3601"/>
<evidence type="ECO:0000259" key="8">
    <source>
        <dbReference type="Pfam" id="PF01967"/>
    </source>
</evidence>
<dbReference type="Proteomes" id="UP000019464">
    <property type="component" value="Unassembled WGS sequence"/>
</dbReference>